<keyword evidence="3" id="KW-1185">Reference proteome</keyword>
<proteinExistence type="predicted"/>
<dbReference type="EMBL" id="JAMKFB020000012">
    <property type="protein sequence ID" value="KAL0179430.1"/>
    <property type="molecule type" value="Genomic_DNA"/>
</dbReference>
<comment type="caution">
    <text evidence="2">The sequence shown here is derived from an EMBL/GenBank/DDBJ whole genome shotgun (WGS) entry which is preliminary data.</text>
</comment>
<feature type="non-terminal residue" evidence="2">
    <location>
        <position position="1"/>
    </location>
</feature>
<evidence type="ECO:0000313" key="2">
    <source>
        <dbReference type="EMBL" id="KAL0179430.1"/>
    </source>
</evidence>
<evidence type="ECO:0000313" key="3">
    <source>
        <dbReference type="Proteomes" id="UP001529510"/>
    </source>
</evidence>
<gene>
    <name evidence="2" type="ORF">M9458_024872</name>
</gene>
<sequence length="74" mass="8355">VTPQKLETEGTSPCQHDLRNKETPEKMNIAKSSGQTDLQPEGEDGKETEDLPYMTTTEMYLCCWQQPPASPLRD</sequence>
<dbReference type="AlphaFoldDB" id="A0ABD0PZH7"/>
<feature type="region of interest" description="Disordered" evidence="1">
    <location>
        <begin position="1"/>
        <end position="49"/>
    </location>
</feature>
<dbReference type="Proteomes" id="UP001529510">
    <property type="component" value="Unassembled WGS sequence"/>
</dbReference>
<accession>A0ABD0PZH7</accession>
<organism evidence="2 3">
    <name type="scientific">Cirrhinus mrigala</name>
    <name type="common">Mrigala</name>
    <dbReference type="NCBI Taxonomy" id="683832"/>
    <lineage>
        <taxon>Eukaryota</taxon>
        <taxon>Metazoa</taxon>
        <taxon>Chordata</taxon>
        <taxon>Craniata</taxon>
        <taxon>Vertebrata</taxon>
        <taxon>Euteleostomi</taxon>
        <taxon>Actinopterygii</taxon>
        <taxon>Neopterygii</taxon>
        <taxon>Teleostei</taxon>
        <taxon>Ostariophysi</taxon>
        <taxon>Cypriniformes</taxon>
        <taxon>Cyprinidae</taxon>
        <taxon>Labeoninae</taxon>
        <taxon>Labeonini</taxon>
        <taxon>Cirrhinus</taxon>
    </lineage>
</organism>
<protein>
    <recommendedName>
        <fullName evidence="4">Prolactin receptor</fullName>
    </recommendedName>
</protein>
<feature type="non-terminal residue" evidence="2">
    <location>
        <position position="74"/>
    </location>
</feature>
<feature type="compositionally biased region" description="Polar residues" evidence="1">
    <location>
        <begin position="1"/>
        <end position="14"/>
    </location>
</feature>
<evidence type="ECO:0008006" key="4">
    <source>
        <dbReference type="Google" id="ProtNLM"/>
    </source>
</evidence>
<name>A0ABD0PZH7_CIRMR</name>
<evidence type="ECO:0000256" key="1">
    <source>
        <dbReference type="SAM" id="MobiDB-lite"/>
    </source>
</evidence>
<reference evidence="2 3" key="1">
    <citation type="submission" date="2024-05" db="EMBL/GenBank/DDBJ databases">
        <title>Genome sequencing and assembly of Indian major carp, Cirrhinus mrigala (Hamilton, 1822).</title>
        <authorList>
            <person name="Mohindra V."/>
            <person name="Chowdhury L.M."/>
            <person name="Lal K."/>
            <person name="Jena J.K."/>
        </authorList>
    </citation>
    <scope>NUCLEOTIDE SEQUENCE [LARGE SCALE GENOMIC DNA]</scope>
    <source>
        <strain evidence="2">CM1030</strain>
        <tissue evidence="2">Blood</tissue>
    </source>
</reference>
<feature type="compositionally biased region" description="Basic and acidic residues" evidence="1">
    <location>
        <begin position="16"/>
        <end position="25"/>
    </location>
</feature>